<sequence length="22" mass="2436">MIFMVGRAGFEPATNGLKVRKI</sequence>
<protein>
    <submittedName>
        <fullName evidence="1">Uncharacterized protein</fullName>
    </submittedName>
</protein>
<evidence type="ECO:0000313" key="1">
    <source>
        <dbReference type="EMBL" id="CBI09379.1"/>
    </source>
</evidence>
<accession>E6QQ58</accession>
<comment type="caution">
    <text evidence="1">The sequence shown here is derived from an EMBL/GenBank/DDBJ whole genome shotgun (WGS) entry which is preliminary data.</text>
</comment>
<dbReference type="AlphaFoldDB" id="E6QQ58"/>
<reference evidence="1" key="1">
    <citation type="submission" date="2009-10" db="EMBL/GenBank/DDBJ databases">
        <title>Diversity of trophic interactions inside an arsenic-rich microbial ecosystem.</title>
        <authorList>
            <person name="Bertin P.N."/>
            <person name="Heinrich-Salmeron A."/>
            <person name="Pelletier E."/>
            <person name="Goulhen-Chollet F."/>
            <person name="Arsene-Ploetze F."/>
            <person name="Gallien S."/>
            <person name="Calteau A."/>
            <person name="Vallenet D."/>
            <person name="Casiot C."/>
            <person name="Chane-Woon-Ming B."/>
            <person name="Giloteaux L."/>
            <person name="Barakat M."/>
            <person name="Bonnefoy V."/>
            <person name="Bruneel O."/>
            <person name="Chandler M."/>
            <person name="Cleiss J."/>
            <person name="Duran R."/>
            <person name="Elbaz-Poulichet F."/>
            <person name="Fonknechten N."/>
            <person name="Lauga B."/>
            <person name="Mornico D."/>
            <person name="Ortet P."/>
            <person name="Schaeffer C."/>
            <person name="Siguier P."/>
            <person name="Alexander Thil Smith A."/>
            <person name="Van Dorsselaer A."/>
            <person name="Weissenbach J."/>
            <person name="Medigue C."/>
            <person name="Le Paslier D."/>
        </authorList>
    </citation>
    <scope>NUCLEOTIDE SEQUENCE</scope>
</reference>
<organism evidence="1">
    <name type="scientific">mine drainage metagenome</name>
    <dbReference type="NCBI Taxonomy" id="410659"/>
    <lineage>
        <taxon>unclassified sequences</taxon>
        <taxon>metagenomes</taxon>
        <taxon>ecological metagenomes</taxon>
    </lineage>
</organism>
<name>E6QQ58_9ZZZZ</name>
<gene>
    <name evidence="1" type="ORF">CARN7_0106</name>
</gene>
<proteinExistence type="predicted"/>
<dbReference type="EMBL" id="CABR01000030">
    <property type="protein sequence ID" value="CBI09379.1"/>
    <property type="molecule type" value="Genomic_DNA"/>
</dbReference>